<organism evidence="2 3">
    <name type="scientific">Phyllachora maydis</name>
    <dbReference type="NCBI Taxonomy" id="1825666"/>
    <lineage>
        <taxon>Eukaryota</taxon>
        <taxon>Fungi</taxon>
        <taxon>Dikarya</taxon>
        <taxon>Ascomycota</taxon>
        <taxon>Pezizomycotina</taxon>
        <taxon>Sordariomycetes</taxon>
        <taxon>Sordariomycetidae</taxon>
        <taxon>Phyllachorales</taxon>
        <taxon>Phyllachoraceae</taxon>
        <taxon>Phyllachora</taxon>
    </lineage>
</organism>
<evidence type="ECO:0000313" key="3">
    <source>
        <dbReference type="Proteomes" id="UP001217918"/>
    </source>
</evidence>
<name>A0AAD9I7S7_9PEZI</name>
<dbReference type="EMBL" id="JAQQPM010000006">
    <property type="protein sequence ID" value="KAK2072220.1"/>
    <property type="molecule type" value="Genomic_DNA"/>
</dbReference>
<feature type="transmembrane region" description="Helical" evidence="1">
    <location>
        <begin position="74"/>
        <end position="97"/>
    </location>
</feature>
<dbReference type="AlphaFoldDB" id="A0AAD9I7S7"/>
<accession>A0AAD9I7S7</accession>
<proteinExistence type="predicted"/>
<keyword evidence="1" id="KW-1133">Transmembrane helix</keyword>
<comment type="caution">
    <text evidence="2">The sequence shown here is derived from an EMBL/GenBank/DDBJ whole genome shotgun (WGS) entry which is preliminary data.</text>
</comment>
<protein>
    <submittedName>
        <fullName evidence="2">Uncharacterized protein</fullName>
    </submittedName>
</protein>
<dbReference type="Proteomes" id="UP001217918">
    <property type="component" value="Unassembled WGS sequence"/>
</dbReference>
<evidence type="ECO:0000256" key="1">
    <source>
        <dbReference type="SAM" id="Phobius"/>
    </source>
</evidence>
<sequence length="286" mass="30763">MRAPARRSIRSERGAVPTRLLAARLAAKGVPTVLYEAPSHFWYIGSCVGAGCFLFAFAAGQYNLVAARPPEGVVWWAPPFFGAMIIIFGAMGTAFILRARGIVAMIRAVPAASAAAAGKQAGKQAAGWLRGSRVAAKAIAEGGGETGPLLIEVTVKNLVPFRARRPMLYKPEEVRLPYPLAEPMAELAARAAAGGRRVLSAAERLAEEEKKKAYLQYDRDHLLTAPFRHLFKVVKAAFRGLRKGLSGEGVIKIKTKDDTLRLDLDGGWALDHGRALDKLLKVGSLP</sequence>
<reference evidence="2" key="1">
    <citation type="journal article" date="2023" name="Mol. Plant Microbe Interact.">
        <title>Elucidating the Obligate Nature and Biological Capacity of an Invasive Fungal Corn Pathogen.</title>
        <authorList>
            <person name="MacCready J.S."/>
            <person name="Roggenkamp E.M."/>
            <person name="Gdanetz K."/>
            <person name="Chilvers M.I."/>
        </authorList>
    </citation>
    <scope>NUCLEOTIDE SEQUENCE</scope>
    <source>
        <strain evidence="2">PM02</strain>
    </source>
</reference>
<keyword evidence="1" id="KW-0472">Membrane</keyword>
<evidence type="ECO:0000313" key="2">
    <source>
        <dbReference type="EMBL" id="KAK2072220.1"/>
    </source>
</evidence>
<keyword evidence="3" id="KW-1185">Reference proteome</keyword>
<feature type="transmembrane region" description="Helical" evidence="1">
    <location>
        <begin position="41"/>
        <end position="62"/>
    </location>
</feature>
<gene>
    <name evidence="2" type="ORF">P8C59_006591</name>
</gene>
<keyword evidence="1" id="KW-0812">Transmembrane</keyword>